<feature type="coiled-coil region" evidence="1">
    <location>
        <begin position="3"/>
        <end position="79"/>
    </location>
</feature>
<name>A0AAU9KCC3_9CILI</name>
<dbReference type="EMBL" id="CAJZBQ010000062">
    <property type="protein sequence ID" value="CAG9335653.1"/>
    <property type="molecule type" value="Genomic_DNA"/>
</dbReference>
<dbReference type="AlphaFoldDB" id="A0AAU9KCC3"/>
<protein>
    <submittedName>
        <fullName evidence="3">Uncharacterized protein</fullName>
    </submittedName>
</protein>
<feature type="compositionally biased region" description="Polar residues" evidence="2">
    <location>
        <begin position="106"/>
        <end position="117"/>
    </location>
</feature>
<feature type="region of interest" description="Disordered" evidence="2">
    <location>
        <begin position="106"/>
        <end position="133"/>
    </location>
</feature>
<keyword evidence="4" id="KW-1185">Reference proteome</keyword>
<evidence type="ECO:0000256" key="2">
    <source>
        <dbReference type="SAM" id="MobiDB-lite"/>
    </source>
</evidence>
<dbReference type="Proteomes" id="UP001162131">
    <property type="component" value="Unassembled WGS sequence"/>
</dbReference>
<gene>
    <name evidence="3" type="ORF">BSTOLATCC_MIC64118</name>
</gene>
<proteinExistence type="predicted"/>
<accession>A0AAU9KCC3</accession>
<reference evidence="3" key="1">
    <citation type="submission" date="2021-09" db="EMBL/GenBank/DDBJ databases">
        <authorList>
            <consortium name="AG Swart"/>
            <person name="Singh M."/>
            <person name="Singh A."/>
            <person name="Seah K."/>
            <person name="Emmerich C."/>
        </authorList>
    </citation>
    <scope>NUCLEOTIDE SEQUENCE</scope>
    <source>
        <strain evidence="3">ATCC30299</strain>
    </source>
</reference>
<sequence length="156" mass="18434">MDKDRLLKVLQNKENQLNEMQAQFISHNKTIETLQKRIRNVEGENELLRRKIEQKDKELEKELKEKDIIFARIQELEKTDQEIEINTPNLLIEDIKPIENEEIINVSSSKTENANSSEKQEEEPEKQIEPETFISNEIDITKELEKMGLGDLVKKY</sequence>
<organism evidence="3 4">
    <name type="scientific">Blepharisma stoltei</name>
    <dbReference type="NCBI Taxonomy" id="1481888"/>
    <lineage>
        <taxon>Eukaryota</taxon>
        <taxon>Sar</taxon>
        <taxon>Alveolata</taxon>
        <taxon>Ciliophora</taxon>
        <taxon>Postciliodesmatophora</taxon>
        <taxon>Heterotrichea</taxon>
        <taxon>Heterotrichida</taxon>
        <taxon>Blepharismidae</taxon>
        <taxon>Blepharisma</taxon>
    </lineage>
</organism>
<evidence type="ECO:0000313" key="4">
    <source>
        <dbReference type="Proteomes" id="UP001162131"/>
    </source>
</evidence>
<keyword evidence="1" id="KW-0175">Coiled coil</keyword>
<evidence type="ECO:0000313" key="3">
    <source>
        <dbReference type="EMBL" id="CAG9335653.1"/>
    </source>
</evidence>
<comment type="caution">
    <text evidence="3">The sequence shown here is derived from an EMBL/GenBank/DDBJ whole genome shotgun (WGS) entry which is preliminary data.</text>
</comment>
<evidence type="ECO:0000256" key="1">
    <source>
        <dbReference type="SAM" id="Coils"/>
    </source>
</evidence>